<comment type="caution">
    <text evidence="1">The sequence shown here is derived from an EMBL/GenBank/DDBJ whole genome shotgun (WGS) entry which is preliminary data.</text>
</comment>
<dbReference type="EMBL" id="BSXS01003112">
    <property type="protein sequence ID" value="GME80552.1"/>
    <property type="molecule type" value="Genomic_DNA"/>
</dbReference>
<gene>
    <name evidence="1" type="ORF">Amon02_000450400</name>
</gene>
<sequence length="134" mass="14810">MTTKISFRSEPLLNQLSKTLDSNQSLRKEAIQSLSSKISFEVTTKKNGGSSQFWLLDAENDGNLKHIAEPPSSDDESIGIRIKISDPDLKKLIAGKTSAQRLFMTGKLKIKGNVMKAAYIEKLLKFASPVKSKL</sequence>
<keyword evidence="2" id="KW-1185">Reference proteome</keyword>
<evidence type="ECO:0000313" key="1">
    <source>
        <dbReference type="EMBL" id="GME80552.1"/>
    </source>
</evidence>
<proteinExistence type="predicted"/>
<reference evidence="1" key="1">
    <citation type="submission" date="2023-04" db="EMBL/GenBank/DDBJ databases">
        <title>Ambrosiozyma monospora NBRC 10751.</title>
        <authorList>
            <person name="Ichikawa N."/>
            <person name="Sato H."/>
            <person name="Tonouchi N."/>
        </authorList>
    </citation>
    <scope>NUCLEOTIDE SEQUENCE</scope>
    <source>
        <strain evidence="1">NBRC 10751</strain>
    </source>
</reference>
<protein>
    <submittedName>
        <fullName evidence="1">Unnamed protein product</fullName>
    </submittedName>
</protein>
<name>A0ACB5T3E0_AMBMO</name>
<dbReference type="Proteomes" id="UP001165064">
    <property type="component" value="Unassembled WGS sequence"/>
</dbReference>
<accession>A0ACB5T3E0</accession>
<evidence type="ECO:0000313" key="2">
    <source>
        <dbReference type="Proteomes" id="UP001165064"/>
    </source>
</evidence>
<organism evidence="1 2">
    <name type="scientific">Ambrosiozyma monospora</name>
    <name type="common">Yeast</name>
    <name type="synonym">Endomycopsis monosporus</name>
    <dbReference type="NCBI Taxonomy" id="43982"/>
    <lineage>
        <taxon>Eukaryota</taxon>
        <taxon>Fungi</taxon>
        <taxon>Dikarya</taxon>
        <taxon>Ascomycota</taxon>
        <taxon>Saccharomycotina</taxon>
        <taxon>Pichiomycetes</taxon>
        <taxon>Pichiales</taxon>
        <taxon>Pichiaceae</taxon>
        <taxon>Ambrosiozyma</taxon>
    </lineage>
</organism>